<dbReference type="SMR" id="Q88MB4"/>
<reference evidence="1 2" key="2">
    <citation type="journal article" date="2016" name="Environ. Microbiol.">
        <title>The revisited genome of Pseudomonas putida KT2440 enlightens its value as a robust metabolic chassis.</title>
        <authorList>
            <person name="Belda E."/>
            <person name="van Heck R.G."/>
            <person name="Lopez-Sanchez M.J."/>
            <person name="Cruveiller S."/>
            <person name="Barbe V."/>
            <person name="Fraser C."/>
            <person name="Klenk H.P."/>
            <person name="Petersen J."/>
            <person name="Morgat A."/>
            <person name="Nikel P.I."/>
            <person name="Vallenet D."/>
            <person name="Rouy Z."/>
            <person name="Sekowska A."/>
            <person name="Martins Dos Santos V.A."/>
            <person name="de Lorenzo V."/>
            <person name="Danchin A."/>
            <person name="Medigue C."/>
        </authorList>
    </citation>
    <scope>NUCLEOTIDE SEQUENCE [LARGE SCALE GENOMIC DNA]</scope>
    <source>
        <strain evidence="2">ATCC 47054 / DSM 6125 / CFBP 8728 / NCIMB 11950 / KT2440</strain>
    </source>
</reference>
<dbReference type="Proteomes" id="UP000000556">
    <property type="component" value="Chromosome"/>
</dbReference>
<dbReference type="EMBL" id="AE015451">
    <property type="protein sequence ID" value="AAN67281.1"/>
    <property type="molecule type" value="Genomic_DNA"/>
</dbReference>
<evidence type="ECO:0008006" key="3">
    <source>
        <dbReference type="Google" id="ProtNLM"/>
    </source>
</evidence>
<evidence type="ECO:0000313" key="2">
    <source>
        <dbReference type="Proteomes" id="UP000000556"/>
    </source>
</evidence>
<organism evidence="1 2">
    <name type="scientific">Pseudomonas putida (strain ATCC 47054 / DSM 6125 / CFBP 8728 / NCIMB 11950 / KT2440)</name>
    <dbReference type="NCBI Taxonomy" id="160488"/>
    <lineage>
        <taxon>Bacteria</taxon>
        <taxon>Pseudomonadati</taxon>
        <taxon>Pseudomonadota</taxon>
        <taxon>Gammaproteobacteria</taxon>
        <taxon>Pseudomonadales</taxon>
        <taxon>Pseudomonadaceae</taxon>
        <taxon>Pseudomonas</taxon>
    </lineage>
</organism>
<reference evidence="1 2" key="1">
    <citation type="journal article" date="2002" name="Environ. Microbiol.">
        <title>Complete genome sequence and comparative analysis of the metabolically versatile Pseudomonas putida KT2440.</title>
        <authorList>
            <person name="Nelson K.E."/>
            <person name="Weinel C."/>
            <person name="Paulsen I.T."/>
            <person name="Dodson R.J."/>
            <person name="Hilbert H."/>
            <person name="Martins dos Santos V.A."/>
            <person name="Fouts D.E."/>
            <person name="Gill S.R."/>
            <person name="Pop M."/>
            <person name="Holmes M."/>
            <person name="Brinkac L."/>
            <person name="Beanan M."/>
            <person name="DeBoy R.T."/>
            <person name="Daugherty S."/>
            <person name="Kolonay J."/>
            <person name="Madupu R."/>
            <person name="Nelson W."/>
            <person name="White O."/>
            <person name="Peterson J."/>
            <person name="Khouri H."/>
            <person name="Hance I."/>
            <person name="Chris Lee P."/>
            <person name="Holtzapple E."/>
            <person name="Scanlan D."/>
            <person name="Tran K."/>
            <person name="Moazzez A."/>
            <person name="Utterback T."/>
            <person name="Rizzo M."/>
            <person name="Lee K."/>
            <person name="Kosack D."/>
            <person name="Moestl D."/>
            <person name="Wedler H."/>
            <person name="Lauber J."/>
            <person name="Stjepandic D."/>
            <person name="Hoheisel J."/>
            <person name="Straetz M."/>
            <person name="Heim S."/>
            <person name="Kiewitz C."/>
            <person name="Eisen J.A."/>
            <person name="Timmis K.N."/>
            <person name="Dusterhoft A."/>
            <person name="Tummler B."/>
            <person name="Fraser C.M."/>
        </authorList>
    </citation>
    <scope>NUCLEOTIDE SEQUENCE [LARGE SCALE GENOMIC DNA]</scope>
    <source>
        <strain evidence="2">ATCC 47054 / DSM 6125 / CFBP 8728 / NCIMB 11950 / KT2440</strain>
    </source>
</reference>
<sequence>MNVPNPPAPRSDAMSDQNLQNFIGLSAVLTGLSAKLLAPSVDPINLPPVFFAIAQQGMGLEAFSSLLELYASIQSQPPAQIASAVLDNANPQIAQGARSIMKLWLLGSWYQPYDLGNARTGDTRVVSDQAYKESWAWKIAQSHPMGYSQFHFGYWGEQPPTLKQFTGVDAKEGQQP</sequence>
<dbReference type="eggNOG" id="ENOG5032RCK">
    <property type="taxonomic scope" value="Bacteria"/>
</dbReference>
<dbReference type="PaxDb" id="160488-PP_1660"/>
<dbReference type="OrthoDB" id="495830at2"/>
<keyword evidence="2" id="KW-1185">Reference proteome</keyword>
<proteinExistence type="predicted"/>
<dbReference type="BioCyc" id="PPUT160488:G1G01-1758-MONOMER"/>
<dbReference type="HOGENOM" id="CLU_1583558_0_0_6"/>
<accession>Q88MB4</accession>
<dbReference type="KEGG" id="ppu:PP_1660"/>
<gene>
    <name evidence="1" type="ordered locus">PP_1660</name>
</gene>
<name>Q88MB4_PSEPK</name>
<dbReference type="AlphaFoldDB" id="Q88MB4"/>
<dbReference type="STRING" id="160488.PP_1660"/>
<protein>
    <recommendedName>
        <fullName evidence="3">Sorbitol dehydrogenase</fullName>
    </recommendedName>
</protein>
<evidence type="ECO:0000313" key="1">
    <source>
        <dbReference type="EMBL" id="AAN67281.1"/>
    </source>
</evidence>
<dbReference type="PATRIC" id="fig|160488.4.peg.1753"/>